<keyword evidence="2" id="KW-1185">Reference proteome</keyword>
<evidence type="ECO:0000313" key="2">
    <source>
        <dbReference type="Proteomes" id="UP000680656"/>
    </source>
</evidence>
<sequence length="78" mass="9257">MITWNISRKDGLDILHSGEIIESYPEDLPYPSYLIVGYSHRRPLHVVMSCAKEICTIYIVTAYEPDKLKWDENFRRRI</sequence>
<evidence type="ECO:0000313" key="1">
    <source>
        <dbReference type="EMBL" id="QVV89153.1"/>
    </source>
</evidence>
<protein>
    <submittedName>
        <fullName evidence="1">DUF4258 domain-containing protein</fullName>
    </submittedName>
</protein>
<gene>
    <name evidence="1" type="ORF">KHC33_01045</name>
</gene>
<proteinExistence type="predicted"/>
<reference evidence="1 2" key="1">
    <citation type="submission" date="2021-05" db="EMBL/GenBank/DDBJ databases">
        <title>A novel Methanospirillum isolate from a pyrite-forming mixed culture.</title>
        <authorList>
            <person name="Bunk B."/>
            <person name="Sproer C."/>
            <person name="Spring S."/>
            <person name="Pester M."/>
        </authorList>
    </citation>
    <scope>NUCLEOTIDE SEQUENCE [LARGE SCALE GENOMIC DNA]</scope>
    <source>
        <strain evidence="1 2">J.3.6.1-F.2.7.3</strain>
    </source>
</reference>
<accession>A0A8E7B140</accession>
<dbReference type="EMBL" id="CP075546">
    <property type="protein sequence ID" value="QVV89153.1"/>
    <property type="molecule type" value="Genomic_DNA"/>
</dbReference>
<dbReference type="Proteomes" id="UP000680656">
    <property type="component" value="Chromosome"/>
</dbReference>
<dbReference type="Pfam" id="PF14076">
    <property type="entry name" value="DUF4258"/>
    <property type="match status" value="1"/>
</dbReference>
<dbReference type="InterPro" id="IPR025354">
    <property type="entry name" value="DUF4258"/>
</dbReference>
<dbReference type="AlphaFoldDB" id="A0A8E7B140"/>
<dbReference type="RefSeq" id="WP_214419953.1">
    <property type="nucleotide sequence ID" value="NZ_CP075546.1"/>
</dbReference>
<name>A0A8E7B140_9EURY</name>
<dbReference type="GeneID" id="94047034"/>
<dbReference type="KEGG" id="mrtj:KHC33_01045"/>
<organism evidence="1 2">
    <name type="scientific">Methanospirillum purgamenti</name>
    <dbReference type="NCBI Taxonomy" id="2834276"/>
    <lineage>
        <taxon>Archaea</taxon>
        <taxon>Methanobacteriati</taxon>
        <taxon>Methanobacteriota</taxon>
        <taxon>Stenosarchaea group</taxon>
        <taxon>Methanomicrobia</taxon>
        <taxon>Methanomicrobiales</taxon>
        <taxon>Methanospirillaceae</taxon>
        <taxon>Methanospirillum</taxon>
    </lineage>
</organism>